<protein>
    <submittedName>
        <fullName evidence="4">FAD-binding oxidoreductase</fullName>
    </submittedName>
</protein>
<dbReference type="GO" id="GO:0003824">
    <property type="term" value="F:catalytic activity"/>
    <property type="evidence" value="ECO:0007669"/>
    <property type="project" value="InterPro"/>
</dbReference>
<evidence type="ECO:0000313" key="4">
    <source>
        <dbReference type="EMBL" id="TQF07984.1"/>
    </source>
</evidence>
<comment type="caution">
    <text evidence="4">The sequence shown here is derived from an EMBL/GenBank/DDBJ whole genome shotgun (WGS) entry which is preliminary data.</text>
</comment>
<name>A0A540WHQ6_9BACT</name>
<dbReference type="AlphaFoldDB" id="A0A540WHQ6"/>
<evidence type="ECO:0000256" key="1">
    <source>
        <dbReference type="ARBA" id="ARBA00022630"/>
    </source>
</evidence>
<organism evidence="4 5">
    <name type="scientific">Myxococcus llanfairpwllgwyngyllgogerychwyrndrobwllllantysiliogogogochensis</name>
    <dbReference type="NCBI Taxonomy" id="2590453"/>
    <lineage>
        <taxon>Bacteria</taxon>
        <taxon>Pseudomonadati</taxon>
        <taxon>Myxococcota</taxon>
        <taxon>Myxococcia</taxon>
        <taxon>Myxococcales</taxon>
        <taxon>Cystobacterineae</taxon>
        <taxon>Myxococcaceae</taxon>
        <taxon>Myxococcus</taxon>
    </lineage>
</organism>
<dbReference type="Gene3D" id="1.10.45.10">
    <property type="entry name" value="Vanillyl-alcohol Oxidase, Chain A, domain 4"/>
    <property type="match status" value="1"/>
</dbReference>
<evidence type="ECO:0000313" key="5">
    <source>
        <dbReference type="Proteomes" id="UP000315369"/>
    </source>
</evidence>
<evidence type="ECO:0000259" key="3">
    <source>
        <dbReference type="Pfam" id="PF02913"/>
    </source>
</evidence>
<reference evidence="4 5" key="1">
    <citation type="submission" date="2019-06" db="EMBL/GenBank/DDBJ databases">
        <authorList>
            <person name="Livingstone P."/>
            <person name="Whitworth D."/>
        </authorList>
    </citation>
    <scope>NUCLEOTIDE SEQUENCE [LARGE SCALE GENOMIC DNA]</scope>
    <source>
        <strain evidence="4 5">AM401</strain>
    </source>
</reference>
<dbReference type="InterPro" id="IPR004113">
    <property type="entry name" value="FAD-bd_oxidored_4_C"/>
</dbReference>
<dbReference type="InterPro" id="IPR016164">
    <property type="entry name" value="FAD-linked_Oxase-like_C"/>
</dbReference>
<dbReference type="Pfam" id="PF02913">
    <property type="entry name" value="FAD-oxidase_C"/>
    <property type="match status" value="1"/>
</dbReference>
<gene>
    <name evidence="4" type="ORF">FJV41_51600</name>
</gene>
<accession>A0A540WHQ6</accession>
<keyword evidence="5" id="KW-1185">Reference proteome</keyword>
<sequence>GVEKLNSMCTQFTGEENAQMFALKAAFDPAGLLNPGKVIPTLQRCAEYGRMLVRGGRIAHPDLPRF</sequence>
<evidence type="ECO:0000256" key="2">
    <source>
        <dbReference type="ARBA" id="ARBA00022827"/>
    </source>
</evidence>
<keyword evidence="1" id="KW-0285">Flavoprotein</keyword>
<dbReference type="InterPro" id="IPR016171">
    <property type="entry name" value="Vanillyl_alc_oxidase_C-sub2"/>
</dbReference>
<dbReference type="EMBL" id="VIFM01000982">
    <property type="protein sequence ID" value="TQF07984.1"/>
    <property type="molecule type" value="Genomic_DNA"/>
</dbReference>
<feature type="non-terminal residue" evidence="4">
    <location>
        <position position="1"/>
    </location>
</feature>
<dbReference type="Proteomes" id="UP000315369">
    <property type="component" value="Unassembled WGS sequence"/>
</dbReference>
<proteinExistence type="predicted"/>
<feature type="domain" description="FAD-binding oxidoreductase/transferase type 4 C-terminal" evidence="3">
    <location>
        <begin position="1"/>
        <end position="38"/>
    </location>
</feature>
<keyword evidence="2" id="KW-0274">FAD</keyword>
<dbReference type="GO" id="GO:0050660">
    <property type="term" value="F:flavin adenine dinucleotide binding"/>
    <property type="evidence" value="ECO:0007669"/>
    <property type="project" value="InterPro"/>
</dbReference>
<dbReference type="SUPFAM" id="SSF55103">
    <property type="entry name" value="FAD-linked oxidases, C-terminal domain"/>
    <property type="match status" value="1"/>
</dbReference>